<name>A0A821LZM7_9NEOP</name>
<dbReference type="InterPro" id="IPR051843">
    <property type="entry name" value="CPA1_transporter"/>
</dbReference>
<evidence type="ECO:0000256" key="2">
    <source>
        <dbReference type="ARBA" id="ARBA00007367"/>
    </source>
</evidence>
<dbReference type="AlphaFoldDB" id="A0A821LZM7"/>
<evidence type="ECO:0000256" key="1">
    <source>
        <dbReference type="ARBA" id="ARBA00004141"/>
    </source>
</evidence>
<evidence type="ECO:0000313" key="9">
    <source>
        <dbReference type="EMBL" id="CAF4760011.1"/>
    </source>
</evidence>
<evidence type="ECO:0000256" key="6">
    <source>
        <dbReference type="SAM" id="MobiDB-lite"/>
    </source>
</evidence>
<feature type="transmembrane region" description="Helical" evidence="7">
    <location>
        <begin position="187"/>
        <end position="210"/>
    </location>
</feature>
<organism evidence="9 10">
    <name type="scientific">Pieris macdunnoughi</name>
    <dbReference type="NCBI Taxonomy" id="345717"/>
    <lineage>
        <taxon>Eukaryota</taxon>
        <taxon>Metazoa</taxon>
        <taxon>Ecdysozoa</taxon>
        <taxon>Arthropoda</taxon>
        <taxon>Hexapoda</taxon>
        <taxon>Insecta</taxon>
        <taxon>Pterygota</taxon>
        <taxon>Neoptera</taxon>
        <taxon>Endopterygota</taxon>
        <taxon>Lepidoptera</taxon>
        <taxon>Glossata</taxon>
        <taxon>Ditrysia</taxon>
        <taxon>Papilionoidea</taxon>
        <taxon>Pieridae</taxon>
        <taxon>Pierinae</taxon>
        <taxon>Pieris</taxon>
    </lineage>
</organism>
<sequence>MDVPDDMTRITNGSPPNPNNWGKGYERNDNNDLTPSSRKSLRFEERFVKTHHGEEKIMQRWCPNLPTTSDLKQYIAVIICCLCIWATSWFVLGNLVVPGGCVFNISALVTLGYVVSHTVERYTTLNPVITQTLVGVLCKMFIPINILEDKKADLIDYHLRRVYPVIILTKGPLTWNWNYIRHNPVKVFSLATLPWIVECLSTAFFSFIYLDFPWYWGIHLGAILSSVSPAIVVPIVIALNTKGLGTKSKLALLVGNAGGLDTAFTEGMFGVINSAIFYESTPVLRIIKAFTAIFFGVALGVAWGVLADIFPDHDDTHAPAIRSLHLFAGGILFTYAGGYFGWGGISGVAIMVSAGAAATRWAQRGWALNNNPVSEIYTTLWVIFESMLFTLSGYFIEVSDVSAAEFGLMVACIFSALVFRLLTAFLVALANSLPVKESIFVAITWIPKAIVEACLVRVASDSLWKNDTTDKDRKIAIQHSNMIIIAIIITSTIGSILTRIMAPILLSSYPRVGPEAISTKPNIPSKEKRPSPCLDAFQYIDT</sequence>
<feature type="transmembrane region" description="Helical" evidence="7">
    <location>
        <begin position="74"/>
        <end position="91"/>
    </location>
</feature>
<feature type="transmembrane region" description="Helical" evidence="7">
    <location>
        <begin position="376"/>
        <end position="396"/>
    </location>
</feature>
<dbReference type="EMBL" id="CAJOBZ010000002">
    <property type="protein sequence ID" value="CAF4760011.1"/>
    <property type="molecule type" value="Genomic_DNA"/>
</dbReference>
<dbReference type="PANTHER" id="PTHR31102:SF1">
    <property type="entry name" value="CATION_H+ EXCHANGER DOMAIN-CONTAINING PROTEIN"/>
    <property type="match status" value="1"/>
</dbReference>
<feature type="transmembrane region" description="Helical" evidence="7">
    <location>
        <begin position="408"/>
        <end position="430"/>
    </location>
</feature>
<keyword evidence="3 7" id="KW-0812">Transmembrane</keyword>
<evidence type="ECO:0000313" key="10">
    <source>
        <dbReference type="Proteomes" id="UP000663880"/>
    </source>
</evidence>
<feature type="region of interest" description="Disordered" evidence="6">
    <location>
        <begin position="1"/>
        <end position="36"/>
    </location>
</feature>
<evidence type="ECO:0000259" key="8">
    <source>
        <dbReference type="Pfam" id="PF00999"/>
    </source>
</evidence>
<proteinExistence type="inferred from homology"/>
<feature type="domain" description="Cation/H+ exchanger transmembrane" evidence="8">
    <location>
        <begin position="111"/>
        <end position="500"/>
    </location>
</feature>
<gene>
    <name evidence="9" type="ORF">PMACD_LOCUS1248</name>
</gene>
<reference evidence="9" key="1">
    <citation type="submission" date="2021-02" db="EMBL/GenBank/DDBJ databases">
        <authorList>
            <person name="Steward A R."/>
        </authorList>
    </citation>
    <scope>NUCLEOTIDE SEQUENCE</scope>
</reference>
<comment type="subcellular location">
    <subcellularLocation>
        <location evidence="1">Membrane</location>
        <topology evidence="1">Multi-pass membrane protein</topology>
    </subcellularLocation>
</comment>
<feature type="transmembrane region" description="Helical" evidence="7">
    <location>
        <begin position="326"/>
        <end position="355"/>
    </location>
</feature>
<keyword evidence="10" id="KW-1185">Reference proteome</keyword>
<feature type="transmembrane region" description="Helical" evidence="7">
    <location>
        <begin position="483"/>
        <end position="506"/>
    </location>
</feature>
<dbReference type="PANTHER" id="PTHR31102">
    <property type="match status" value="1"/>
</dbReference>
<keyword evidence="4 7" id="KW-1133">Transmembrane helix</keyword>
<dbReference type="Pfam" id="PF00999">
    <property type="entry name" value="Na_H_Exchanger"/>
    <property type="match status" value="1"/>
</dbReference>
<evidence type="ECO:0000256" key="4">
    <source>
        <dbReference type="ARBA" id="ARBA00022989"/>
    </source>
</evidence>
<accession>A0A821LZM7</accession>
<comment type="caution">
    <text evidence="9">The sequence shown here is derived from an EMBL/GenBank/DDBJ whole genome shotgun (WGS) entry which is preliminary data.</text>
</comment>
<feature type="transmembrane region" description="Helical" evidence="7">
    <location>
        <begin position="97"/>
        <end position="115"/>
    </location>
</feature>
<dbReference type="GO" id="GO:1902600">
    <property type="term" value="P:proton transmembrane transport"/>
    <property type="evidence" value="ECO:0007669"/>
    <property type="project" value="InterPro"/>
</dbReference>
<dbReference type="GO" id="GO:0015297">
    <property type="term" value="F:antiporter activity"/>
    <property type="evidence" value="ECO:0007669"/>
    <property type="project" value="InterPro"/>
</dbReference>
<comment type="similarity">
    <text evidence="2">Belongs to the monovalent cation:proton antiporter 1 (CPA1) transporter (TC 2.A.36) family.</text>
</comment>
<dbReference type="GO" id="GO:0016020">
    <property type="term" value="C:membrane"/>
    <property type="evidence" value="ECO:0007669"/>
    <property type="project" value="UniProtKB-SubCell"/>
</dbReference>
<evidence type="ECO:0000256" key="7">
    <source>
        <dbReference type="SAM" id="Phobius"/>
    </source>
</evidence>
<feature type="transmembrane region" description="Helical" evidence="7">
    <location>
        <begin position="216"/>
        <end position="239"/>
    </location>
</feature>
<evidence type="ECO:0000256" key="3">
    <source>
        <dbReference type="ARBA" id="ARBA00022692"/>
    </source>
</evidence>
<protein>
    <recommendedName>
        <fullName evidence="8">Cation/H+ exchanger transmembrane domain-containing protein</fullName>
    </recommendedName>
</protein>
<dbReference type="Proteomes" id="UP000663880">
    <property type="component" value="Unassembled WGS sequence"/>
</dbReference>
<feature type="transmembrane region" description="Helical" evidence="7">
    <location>
        <begin position="286"/>
        <end position="306"/>
    </location>
</feature>
<dbReference type="OrthoDB" id="423807at2759"/>
<keyword evidence="5 7" id="KW-0472">Membrane</keyword>
<dbReference type="InterPro" id="IPR006153">
    <property type="entry name" value="Cation/H_exchanger_TM"/>
</dbReference>
<evidence type="ECO:0000256" key="5">
    <source>
        <dbReference type="ARBA" id="ARBA00023136"/>
    </source>
</evidence>